<dbReference type="InterPro" id="IPR043129">
    <property type="entry name" value="ATPase_NBD"/>
</dbReference>
<accession>A0A2H0TBJ7</accession>
<dbReference type="AlphaFoldDB" id="A0A2H0TBJ7"/>
<proteinExistence type="predicted"/>
<dbReference type="Proteomes" id="UP000230094">
    <property type="component" value="Unassembled WGS sequence"/>
</dbReference>
<protein>
    <recommendedName>
        <fullName evidence="3">SHS2 domain-containing protein</fullName>
    </recommendedName>
</protein>
<dbReference type="SUPFAM" id="SSF53067">
    <property type="entry name" value="Actin-like ATPase domain"/>
    <property type="match status" value="1"/>
</dbReference>
<gene>
    <name evidence="1" type="ORF">COU49_01265</name>
</gene>
<comment type="caution">
    <text evidence="1">The sequence shown here is derived from an EMBL/GenBank/DDBJ whole genome shotgun (WGS) entry which is preliminary data.</text>
</comment>
<dbReference type="EMBL" id="PFCQ01000006">
    <property type="protein sequence ID" value="PIR68400.1"/>
    <property type="molecule type" value="Genomic_DNA"/>
</dbReference>
<evidence type="ECO:0008006" key="3">
    <source>
        <dbReference type="Google" id="ProtNLM"/>
    </source>
</evidence>
<name>A0A2H0TBJ7_9BACT</name>
<reference evidence="2" key="1">
    <citation type="submission" date="2017-09" db="EMBL/GenBank/DDBJ databases">
        <title>Depth-based differentiation of microbial function through sediment-hosted aquifers and enrichment of novel symbionts in the deep terrestrial subsurface.</title>
        <authorList>
            <person name="Probst A.J."/>
            <person name="Ladd B."/>
            <person name="Jarett J.K."/>
            <person name="Geller-Mcgrath D.E."/>
            <person name="Sieber C.M.K."/>
            <person name="Emerson J.B."/>
            <person name="Anantharaman K."/>
            <person name="Thomas B.C."/>
            <person name="Malmstrom R."/>
            <person name="Stieglmeier M."/>
            <person name="Klingl A."/>
            <person name="Woyke T."/>
            <person name="Ryan C.M."/>
            <person name="Banfield J.F."/>
        </authorList>
    </citation>
    <scope>NUCLEOTIDE SEQUENCE [LARGE SCALE GENOMIC DNA]</scope>
</reference>
<dbReference type="Pfam" id="PF14450">
    <property type="entry name" value="FtsA"/>
    <property type="match status" value="1"/>
</dbReference>
<evidence type="ECO:0000313" key="2">
    <source>
        <dbReference type="Proteomes" id="UP000230094"/>
    </source>
</evidence>
<organism evidence="1 2">
    <name type="scientific">Candidatus Nomurabacteria bacterium CG10_big_fil_rev_8_21_14_0_10_35_16</name>
    <dbReference type="NCBI Taxonomy" id="1974731"/>
    <lineage>
        <taxon>Bacteria</taxon>
        <taxon>Candidatus Nomuraibacteriota</taxon>
    </lineage>
</organism>
<dbReference type="PANTHER" id="PTHR32432">
    <property type="entry name" value="CELL DIVISION PROTEIN FTSA-RELATED"/>
    <property type="match status" value="1"/>
</dbReference>
<evidence type="ECO:0000313" key="1">
    <source>
        <dbReference type="EMBL" id="PIR68400.1"/>
    </source>
</evidence>
<dbReference type="Gene3D" id="3.30.420.40">
    <property type="match status" value="1"/>
</dbReference>
<sequence length="391" mass="44736">MGIFTKRTKAEKSELVAVFDIGSASVGGALFFVQKSGVPKIVFSVREKIIPQPQIDPKNLLTEIRKALNNVARQMAVSNFGAPKKIFCVLSSMWHISHNRVIRIKKNTPFVFTDKLANGLIEKELKLFKEDYLGQYVKNDKQIRVIELKNIKTTLNGYEVLNPYKQKANDLEMTLFISMAEEEVLSNIEDVIAQHFHTRDVVFSSFIMASFTVVRDMHSHQKDFILIDIGGEITDISIIKNNALIGSASYPLGSNFIARDMASILGSNLEEAKTFFSLYKDGHAEERIHQRFDPIVKSSQTRWLDRFQSSLNTLLNDISIPNTIYLTIDKEFADFFINIIQNEQFNQYILTSSKFNIKLIDNSLLYKVAAFEKDTTRDVFLIMDAIYINRF</sequence>
<dbReference type="InterPro" id="IPR050696">
    <property type="entry name" value="FtsA/MreB"/>
</dbReference>